<sequence>MPRRAPEWLLAVLWPVAALVTVLLWLVSPGPPVSVRRCRYCEQVKRCYDGPVCADCADDPENPLAIYTRP</sequence>
<gene>
    <name evidence="1" type="ORF">FTUN_8476</name>
</gene>
<evidence type="ECO:0000313" key="1">
    <source>
        <dbReference type="EMBL" id="QJX00838.1"/>
    </source>
</evidence>
<reference evidence="2" key="1">
    <citation type="submission" date="2020-05" db="EMBL/GenBank/DDBJ databases">
        <title>Frigoriglobus tundricola gen. nov., sp. nov., a psychrotolerant cellulolytic planctomycete of the family Gemmataceae with two divergent copies of 16S rRNA gene.</title>
        <authorList>
            <person name="Kulichevskaya I.S."/>
            <person name="Ivanova A.A."/>
            <person name="Naumoff D.G."/>
            <person name="Beletsky A.V."/>
            <person name="Rijpstra W.I.C."/>
            <person name="Sinninghe Damste J.S."/>
            <person name="Mardanov A.V."/>
            <person name="Ravin N.V."/>
            <person name="Dedysh S.N."/>
        </authorList>
    </citation>
    <scope>NUCLEOTIDE SEQUENCE [LARGE SCALE GENOMIC DNA]</scope>
    <source>
        <strain evidence="2">PL17</strain>
    </source>
</reference>
<keyword evidence="2" id="KW-1185">Reference proteome</keyword>
<dbReference type="KEGG" id="ftj:FTUN_8476"/>
<dbReference type="Proteomes" id="UP000503447">
    <property type="component" value="Chromosome"/>
</dbReference>
<dbReference type="EMBL" id="CP053452">
    <property type="protein sequence ID" value="QJX00838.1"/>
    <property type="molecule type" value="Genomic_DNA"/>
</dbReference>
<accession>A0A6M5Z342</accession>
<organism evidence="1 2">
    <name type="scientific">Frigoriglobus tundricola</name>
    <dbReference type="NCBI Taxonomy" id="2774151"/>
    <lineage>
        <taxon>Bacteria</taxon>
        <taxon>Pseudomonadati</taxon>
        <taxon>Planctomycetota</taxon>
        <taxon>Planctomycetia</taxon>
        <taxon>Gemmatales</taxon>
        <taxon>Gemmataceae</taxon>
        <taxon>Frigoriglobus</taxon>
    </lineage>
</organism>
<proteinExistence type="predicted"/>
<protein>
    <submittedName>
        <fullName evidence="1">Uncharacterized protein</fullName>
    </submittedName>
</protein>
<dbReference type="AlphaFoldDB" id="A0A6M5Z342"/>
<name>A0A6M5Z342_9BACT</name>
<evidence type="ECO:0000313" key="2">
    <source>
        <dbReference type="Proteomes" id="UP000503447"/>
    </source>
</evidence>